<evidence type="ECO:0008006" key="3">
    <source>
        <dbReference type="Google" id="ProtNLM"/>
    </source>
</evidence>
<sequence length="121" mass="13974">MPKACWKLFSTLLPSMQQTVLTSPSLSFEKTLSGWTSPELHSKQNPPSCEKNRKKERKYRLLLGEDPITKERYILLAAPKSNEAASGSDERDLVFFMHQVDKNRRFLKEICLYVTSLHAYP</sequence>
<dbReference type="Proteomes" id="UP001054837">
    <property type="component" value="Unassembled WGS sequence"/>
</dbReference>
<name>A0AAV4WAM0_9ARAC</name>
<accession>A0AAV4WAM0</accession>
<gene>
    <name evidence="1" type="ORF">CDAR_2461</name>
</gene>
<comment type="caution">
    <text evidence="1">The sequence shown here is derived from an EMBL/GenBank/DDBJ whole genome shotgun (WGS) entry which is preliminary data.</text>
</comment>
<proteinExistence type="predicted"/>
<evidence type="ECO:0000313" key="1">
    <source>
        <dbReference type="EMBL" id="GIY78330.1"/>
    </source>
</evidence>
<reference evidence="1 2" key="1">
    <citation type="submission" date="2021-06" db="EMBL/GenBank/DDBJ databases">
        <title>Caerostris darwini draft genome.</title>
        <authorList>
            <person name="Kono N."/>
            <person name="Arakawa K."/>
        </authorList>
    </citation>
    <scope>NUCLEOTIDE SEQUENCE [LARGE SCALE GENOMIC DNA]</scope>
</reference>
<protein>
    <recommendedName>
        <fullName evidence="3">Ribosomal protein S10</fullName>
    </recommendedName>
</protein>
<organism evidence="1 2">
    <name type="scientific">Caerostris darwini</name>
    <dbReference type="NCBI Taxonomy" id="1538125"/>
    <lineage>
        <taxon>Eukaryota</taxon>
        <taxon>Metazoa</taxon>
        <taxon>Ecdysozoa</taxon>
        <taxon>Arthropoda</taxon>
        <taxon>Chelicerata</taxon>
        <taxon>Arachnida</taxon>
        <taxon>Araneae</taxon>
        <taxon>Araneomorphae</taxon>
        <taxon>Entelegynae</taxon>
        <taxon>Araneoidea</taxon>
        <taxon>Araneidae</taxon>
        <taxon>Caerostris</taxon>
    </lineage>
</organism>
<keyword evidence="2" id="KW-1185">Reference proteome</keyword>
<dbReference type="EMBL" id="BPLQ01014226">
    <property type="protein sequence ID" value="GIY78330.1"/>
    <property type="molecule type" value="Genomic_DNA"/>
</dbReference>
<evidence type="ECO:0000313" key="2">
    <source>
        <dbReference type="Proteomes" id="UP001054837"/>
    </source>
</evidence>
<dbReference type="AlphaFoldDB" id="A0AAV4WAM0"/>